<comment type="caution">
    <text evidence="3">The sequence shown here is derived from an EMBL/GenBank/DDBJ whole genome shotgun (WGS) entry which is preliminary data.</text>
</comment>
<name>A0A2G8KCD7_STIJA</name>
<gene>
    <name evidence="3" type="ORF">BSL78_17493</name>
</gene>
<dbReference type="PANTHER" id="PTHR17469:SF15">
    <property type="entry name" value="ITPR-INTERACTING DOMAIN-CONTAINING PROTEIN"/>
    <property type="match status" value="1"/>
</dbReference>
<feature type="compositionally biased region" description="Polar residues" evidence="1">
    <location>
        <begin position="368"/>
        <end position="380"/>
    </location>
</feature>
<accession>A0A2G8KCD7</accession>
<reference evidence="3 4" key="1">
    <citation type="journal article" date="2017" name="PLoS Biol.">
        <title>The sea cucumber genome provides insights into morphological evolution and visceral regeneration.</title>
        <authorList>
            <person name="Zhang X."/>
            <person name="Sun L."/>
            <person name="Yuan J."/>
            <person name="Sun Y."/>
            <person name="Gao Y."/>
            <person name="Zhang L."/>
            <person name="Li S."/>
            <person name="Dai H."/>
            <person name="Hamel J.F."/>
            <person name="Liu C."/>
            <person name="Yu Y."/>
            <person name="Liu S."/>
            <person name="Lin W."/>
            <person name="Guo K."/>
            <person name="Jin S."/>
            <person name="Xu P."/>
            <person name="Storey K.B."/>
            <person name="Huan P."/>
            <person name="Zhang T."/>
            <person name="Zhou Y."/>
            <person name="Zhang J."/>
            <person name="Lin C."/>
            <person name="Li X."/>
            <person name="Xing L."/>
            <person name="Huo D."/>
            <person name="Sun M."/>
            <person name="Wang L."/>
            <person name="Mercier A."/>
            <person name="Li F."/>
            <person name="Yang H."/>
            <person name="Xiang J."/>
        </authorList>
    </citation>
    <scope>NUCLEOTIDE SEQUENCE [LARGE SCALE GENOMIC DNA]</scope>
    <source>
        <strain evidence="3">Shaxun</strain>
        <tissue evidence="3">Muscle</tissue>
    </source>
</reference>
<dbReference type="AlphaFoldDB" id="A0A2G8KCD7"/>
<evidence type="ECO:0000256" key="1">
    <source>
        <dbReference type="SAM" id="MobiDB-lite"/>
    </source>
</evidence>
<feature type="region of interest" description="Disordered" evidence="1">
    <location>
        <begin position="103"/>
        <end position="129"/>
    </location>
</feature>
<dbReference type="InterPro" id="IPR043444">
    <property type="entry name" value="TESPA1-like"/>
</dbReference>
<dbReference type="Pfam" id="PF14722">
    <property type="entry name" value="KRAP_IP3R_bind"/>
    <property type="match status" value="1"/>
</dbReference>
<protein>
    <recommendedName>
        <fullName evidence="2">ITPR-interacting domain-containing protein</fullName>
    </recommendedName>
</protein>
<evidence type="ECO:0000313" key="4">
    <source>
        <dbReference type="Proteomes" id="UP000230750"/>
    </source>
</evidence>
<feature type="region of interest" description="Disordered" evidence="1">
    <location>
        <begin position="335"/>
        <end position="392"/>
    </location>
</feature>
<dbReference type="GO" id="GO:0005102">
    <property type="term" value="F:signaling receptor binding"/>
    <property type="evidence" value="ECO:0007669"/>
    <property type="project" value="InterPro"/>
</dbReference>
<feature type="compositionally biased region" description="Low complexity" evidence="1">
    <location>
        <begin position="153"/>
        <end position="170"/>
    </location>
</feature>
<feature type="domain" description="ITPR-interacting" evidence="2">
    <location>
        <begin position="1"/>
        <end position="134"/>
    </location>
</feature>
<feature type="region of interest" description="Disordered" evidence="1">
    <location>
        <begin position="240"/>
        <end position="272"/>
    </location>
</feature>
<evidence type="ECO:0000313" key="3">
    <source>
        <dbReference type="EMBL" id="PIK45650.1"/>
    </source>
</evidence>
<keyword evidence="4" id="KW-1185">Reference proteome</keyword>
<proteinExistence type="predicted"/>
<feature type="compositionally biased region" description="Basic residues" evidence="1">
    <location>
        <begin position="382"/>
        <end position="392"/>
    </location>
</feature>
<organism evidence="3 4">
    <name type="scientific">Stichopus japonicus</name>
    <name type="common">Sea cucumber</name>
    <dbReference type="NCBI Taxonomy" id="307972"/>
    <lineage>
        <taxon>Eukaryota</taxon>
        <taxon>Metazoa</taxon>
        <taxon>Echinodermata</taxon>
        <taxon>Eleutherozoa</taxon>
        <taxon>Echinozoa</taxon>
        <taxon>Holothuroidea</taxon>
        <taxon>Aspidochirotacea</taxon>
        <taxon>Aspidochirotida</taxon>
        <taxon>Stichopodidae</taxon>
        <taxon>Apostichopus</taxon>
    </lineage>
</organism>
<feature type="compositionally biased region" description="Polar residues" evidence="1">
    <location>
        <begin position="114"/>
        <end position="126"/>
    </location>
</feature>
<dbReference type="PANTHER" id="PTHR17469">
    <property type="entry name" value="SPERM SPECIFIC ANTIGEN 2-RELATED"/>
    <property type="match status" value="1"/>
</dbReference>
<evidence type="ECO:0000259" key="2">
    <source>
        <dbReference type="SMART" id="SM01257"/>
    </source>
</evidence>
<dbReference type="Proteomes" id="UP000230750">
    <property type="component" value="Unassembled WGS sequence"/>
</dbReference>
<feature type="region of interest" description="Disordered" evidence="1">
    <location>
        <begin position="149"/>
        <end position="208"/>
    </location>
</feature>
<feature type="compositionally biased region" description="Polar residues" evidence="1">
    <location>
        <begin position="352"/>
        <end position="361"/>
    </location>
</feature>
<sequence>MTRCLHHVWIAIVAELLDVVNDPEEFLLKLGFGITTADPLDKIPRRFLERESSATGISVDKYQQEVRERNRGYDFCLTGGLRGLERFLWKQLHISGVQFSPYGSPHSGSPRVGSPQSFPQSEQLPSFSDAGHLSEFSNGVYNFRRNNHQVLHPSPINPSSSNDLSSRSYPGLSKQASKESLLSTDDSFTSDNYESDVSSTGDWSERNNVELRKPKVKAKRLQMANPNLDTVDEELESQLRAKSPCPPSSFYPPLSESRPEIPKERSETVSHKAVKGDLSKLVKLQGAAPTVTDSLKSEDVVAAIKDSLIARDLGNVFQDSFEIEEISNFDFQGDELHTESGAGEDKRGSLVRNESQQSDSSGFADEGTTLSVLPLLSTNIPGRRRRRRQGKS</sequence>
<feature type="compositionally biased region" description="Low complexity" evidence="1">
    <location>
        <begin position="180"/>
        <end position="191"/>
    </location>
</feature>
<feature type="compositionally biased region" description="Basic and acidic residues" evidence="1">
    <location>
        <begin position="257"/>
        <end position="272"/>
    </location>
</feature>
<dbReference type="OrthoDB" id="6088188at2759"/>
<dbReference type="InterPro" id="IPR029325">
    <property type="entry name" value="ITPR-bd"/>
</dbReference>
<dbReference type="SMART" id="SM01257">
    <property type="entry name" value="KRAP_IP3R_bind"/>
    <property type="match status" value="1"/>
</dbReference>
<feature type="compositionally biased region" description="Basic and acidic residues" evidence="1">
    <location>
        <begin position="335"/>
        <end position="348"/>
    </location>
</feature>
<dbReference type="EMBL" id="MRZV01000698">
    <property type="protein sequence ID" value="PIK45650.1"/>
    <property type="molecule type" value="Genomic_DNA"/>
</dbReference>